<dbReference type="AlphaFoldDB" id="A0A1H3IWR6"/>
<protein>
    <submittedName>
        <fullName evidence="1">Uncharacterized protein</fullName>
    </submittedName>
</protein>
<proteinExistence type="predicted"/>
<evidence type="ECO:0000313" key="1">
    <source>
        <dbReference type="EMBL" id="SDY32112.1"/>
    </source>
</evidence>
<evidence type="ECO:0000313" key="2">
    <source>
        <dbReference type="Proteomes" id="UP000199249"/>
    </source>
</evidence>
<reference evidence="2" key="1">
    <citation type="submission" date="2016-10" db="EMBL/GenBank/DDBJ databases">
        <authorList>
            <person name="Varghese N."/>
            <person name="Submissions S."/>
        </authorList>
    </citation>
    <scope>NUCLEOTIDE SEQUENCE [LARGE SCALE GENOMIC DNA]</scope>
    <source>
        <strain evidence="2">CGMCC 1.8975</strain>
    </source>
</reference>
<keyword evidence="2" id="KW-1185">Reference proteome</keyword>
<dbReference type="Proteomes" id="UP000199249">
    <property type="component" value="Unassembled WGS sequence"/>
</dbReference>
<dbReference type="EMBL" id="FNOV01000007">
    <property type="protein sequence ID" value="SDY32112.1"/>
    <property type="molecule type" value="Genomic_DNA"/>
</dbReference>
<accession>A0A1H3IWR6</accession>
<gene>
    <name evidence="1" type="ORF">SAMN04488069_107185</name>
</gene>
<sequence length="82" mass="9605">MSKTKLPVPLPMQQYARCVNARNRPADYIGDWPARGQVYPVQMRRNAHSGHWQVHVLGFYAERPYGAFARHRFEPVAQIWLN</sequence>
<name>A0A1H3IWR6_9BACT</name>
<organism evidence="1 2">
    <name type="scientific">Hymenobacter psychrophilus</name>
    <dbReference type="NCBI Taxonomy" id="651662"/>
    <lineage>
        <taxon>Bacteria</taxon>
        <taxon>Pseudomonadati</taxon>
        <taxon>Bacteroidota</taxon>
        <taxon>Cytophagia</taxon>
        <taxon>Cytophagales</taxon>
        <taxon>Hymenobacteraceae</taxon>
        <taxon>Hymenobacter</taxon>
    </lineage>
</organism>